<dbReference type="STRING" id="100225.SAMN05421595_1778"/>
<proteinExistence type="predicted"/>
<dbReference type="eggNOG" id="COG0620">
    <property type="taxonomic scope" value="Bacteria"/>
</dbReference>
<protein>
    <recommendedName>
        <fullName evidence="3">Cobalamin-independent methionine synthase MetE C-terminal/archaeal domain-containing protein</fullName>
    </recommendedName>
</protein>
<dbReference type="InterPro" id="IPR038071">
    <property type="entry name" value="UROD/MetE-like_sf"/>
</dbReference>
<evidence type="ECO:0000313" key="2">
    <source>
        <dbReference type="Proteomes" id="UP000008495"/>
    </source>
</evidence>
<reference evidence="1 2" key="1">
    <citation type="submission" date="2012-08" db="EMBL/GenBank/DDBJ databases">
        <title>Whole genome shotgun sequence of Austwickia chelonae NBRC 105200.</title>
        <authorList>
            <person name="Yoshida I."/>
            <person name="Hosoyama A."/>
            <person name="Tsuchikane K."/>
            <person name="Katsumata H."/>
            <person name="Ando Y."/>
            <person name="Ohji S."/>
            <person name="Hamada M."/>
            <person name="Tamura T."/>
            <person name="Yamazoe A."/>
            <person name="Yamazaki S."/>
            <person name="Fujita N."/>
        </authorList>
    </citation>
    <scope>NUCLEOTIDE SEQUENCE [LARGE SCALE GENOMIC DNA]</scope>
    <source>
        <strain evidence="1 2">NBRC 105200</strain>
    </source>
</reference>
<name>K6VMP9_9MICO</name>
<keyword evidence="2" id="KW-1185">Reference proteome</keyword>
<dbReference type="SUPFAM" id="SSF51726">
    <property type="entry name" value="UROD/MetE-like"/>
    <property type="match status" value="1"/>
</dbReference>
<dbReference type="AlphaFoldDB" id="K6VMP9"/>
<accession>K6VMP9</accession>
<comment type="caution">
    <text evidence="1">The sequence shown here is derived from an EMBL/GenBank/DDBJ whole genome shotgun (WGS) entry which is preliminary data.</text>
</comment>
<dbReference type="Proteomes" id="UP000008495">
    <property type="component" value="Unassembled WGS sequence"/>
</dbReference>
<evidence type="ECO:0000313" key="1">
    <source>
        <dbReference type="EMBL" id="GAB76645.1"/>
    </source>
</evidence>
<organism evidence="1 2">
    <name type="scientific">Austwickia chelonae NBRC 105200</name>
    <dbReference type="NCBI Taxonomy" id="1184607"/>
    <lineage>
        <taxon>Bacteria</taxon>
        <taxon>Bacillati</taxon>
        <taxon>Actinomycetota</taxon>
        <taxon>Actinomycetes</taxon>
        <taxon>Micrococcales</taxon>
        <taxon>Dermatophilaceae</taxon>
        <taxon>Austwickia</taxon>
    </lineage>
</organism>
<gene>
    <name evidence="1" type="ORF">AUCHE_02_00040</name>
</gene>
<sequence>MVREAVHIVRDLLTDQSRTGRPGVPYLPELPGRGPGADMIGRTAALLVDMPVDLQPSGWRIVDRPGRDHSRARGYLRNDLDELAEAFDGYHGILKLQVAGPWTLAAELRVHRGERTIVDPGACRDVAASLAAGIEEHLADVRRLLPGADLVVQVDEPLLPAVLAGSLPTSSGFGRLRAIDPEEVRRQLAEVIDVVRRERSPRRTADAGRENATEPATGGVLVHCCADRVPVPLLRQAGADALAVDISRLGVRGWESVAEAVEDGMEFWAGVPVLPGESPTAQTLADPVRTAWRELGLERRLLDQVVLAPACGLAGHSPAEAVAVHRRLVEAAAELAEEAER</sequence>
<dbReference type="EMBL" id="BAGZ01000002">
    <property type="protein sequence ID" value="GAB76645.1"/>
    <property type="molecule type" value="Genomic_DNA"/>
</dbReference>
<evidence type="ECO:0008006" key="3">
    <source>
        <dbReference type="Google" id="ProtNLM"/>
    </source>
</evidence>
<dbReference type="Gene3D" id="3.20.20.210">
    <property type="match status" value="1"/>
</dbReference>